<organism evidence="2 3">
    <name type="scientific">Stenotrophomonas humi</name>
    <dbReference type="NCBI Taxonomy" id="405444"/>
    <lineage>
        <taxon>Bacteria</taxon>
        <taxon>Pseudomonadati</taxon>
        <taxon>Pseudomonadota</taxon>
        <taxon>Gammaproteobacteria</taxon>
        <taxon>Lysobacterales</taxon>
        <taxon>Lysobacteraceae</taxon>
        <taxon>Stenotrophomonas</taxon>
    </lineage>
</organism>
<keyword evidence="3" id="KW-1185">Reference proteome</keyword>
<dbReference type="RefSeq" id="WP_057635934.1">
    <property type="nucleotide sequence ID" value="NZ_LDJI01000041.1"/>
</dbReference>
<dbReference type="PATRIC" id="fig|405444.3.peg.2959"/>
<evidence type="ECO:0000256" key="1">
    <source>
        <dbReference type="SAM" id="MobiDB-lite"/>
    </source>
</evidence>
<gene>
    <name evidence="2" type="ORF">ABB26_17175</name>
</gene>
<name>A0A0R0C9Q3_9GAMM</name>
<feature type="region of interest" description="Disordered" evidence="1">
    <location>
        <begin position="1"/>
        <end position="22"/>
    </location>
</feature>
<protein>
    <recommendedName>
        <fullName evidence="4">ASCH domain-containing protein</fullName>
    </recommendedName>
</protein>
<dbReference type="OrthoDB" id="5975333at2"/>
<reference evidence="2 3" key="1">
    <citation type="submission" date="2015-05" db="EMBL/GenBank/DDBJ databases">
        <title>Genome sequencing and analysis of members of genus Stenotrophomonas.</title>
        <authorList>
            <person name="Patil P.P."/>
            <person name="Midha S."/>
            <person name="Patil P.B."/>
        </authorList>
    </citation>
    <scope>NUCLEOTIDE SEQUENCE [LARGE SCALE GENOMIC DNA]</scope>
    <source>
        <strain evidence="2 3">DSM 18929</strain>
    </source>
</reference>
<comment type="caution">
    <text evidence="2">The sequence shown here is derived from an EMBL/GenBank/DDBJ whole genome shotgun (WGS) entry which is preliminary data.</text>
</comment>
<evidence type="ECO:0008006" key="4">
    <source>
        <dbReference type="Google" id="ProtNLM"/>
    </source>
</evidence>
<dbReference type="Proteomes" id="UP000050864">
    <property type="component" value="Unassembled WGS sequence"/>
</dbReference>
<evidence type="ECO:0000313" key="2">
    <source>
        <dbReference type="EMBL" id="KRG62099.1"/>
    </source>
</evidence>
<dbReference type="EMBL" id="LDJI01000041">
    <property type="protein sequence ID" value="KRG62099.1"/>
    <property type="molecule type" value="Genomic_DNA"/>
</dbReference>
<sequence length="107" mass="12228">MNLETPLLGFTNPQFHTGRNTSVRRGDRWHEAAQAHIEQGAGRYSEPLPLLTELRRFDTLTPADLRDEHDPACRTPEGLLAVMQRLYPGFQADETVTLVHFQWMPST</sequence>
<feature type="compositionally biased region" description="Polar residues" evidence="1">
    <location>
        <begin position="11"/>
        <end position="22"/>
    </location>
</feature>
<accession>A0A0R0C9Q3</accession>
<evidence type="ECO:0000313" key="3">
    <source>
        <dbReference type="Proteomes" id="UP000050864"/>
    </source>
</evidence>
<proteinExistence type="predicted"/>
<dbReference type="AlphaFoldDB" id="A0A0R0C9Q3"/>